<protein>
    <recommendedName>
        <fullName evidence="3">NACHT domain-containing protein</fullName>
    </recommendedName>
</protein>
<dbReference type="SUPFAM" id="SSF52540">
    <property type="entry name" value="P-loop containing nucleoside triphosphate hydrolases"/>
    <property type="match status" value="1"/>
</dbReference>
<dbReference type="InterPro" id="IPR007111">
    <property type="entry name" value="NACHT_NTPase"/>
</dbReference>
<gene>
    <name evidence="4" type="ORF">BDP27DRAFT_1441740</name>
</gene>
<evidence type="ECO:0000256" key="2">
    <source>
        <dbReference type="SAM" id="MobiDB-lite"/>
    </source>
</evidence>
<organism evidence="4 5">
    <name type="scientific">Rhodocollybia butyracea</name>
    <dbReference type="NCBI Taxonomy" id="206335"/>
    <lineage>
        <taxon>Eukaryota</taxon>
        <taxon>Fungi</taxon>
        <taxon>Dikarya</taxon>
        <taxon>Basidiomycota</taxon>
        <taxon>Agaricomycotina</taxon>
        <taxon>Agaricomycetes</taxon>
        <taxon>Agaricomycetidae</taxon>
        <taxon>Agaricales</taxon>
        <taxon>Marasmiineae</taxon>
        <taxon>Omphalotaceae</taxon>
        <taxon>Rhodocollybia</taxon>
    </lineage>
</organism>
<name>A0A9P5UEW5_9AGAR</name>
<feature type="domain" description="NACHT" evidence="3">
    <location>
        <begin position="258"/>
        <end position="404"/>
    </location>
</feature>
<dbReference type="InterPro" id="IPR056884">
    <property type="entry name" value="NPHP3-like_N"/>
</dbReference>
<dbReference type="Gene3D" id="3.40.50.300">
    <property type="entry name" value="P-loop containing nucleotide triphosphate hydrolases"/>
    <property type="match status" value="1"/>
</dbReference>
<dbReference type="Pfam" id="PF24883">
    <property type="entry name" value="NPHP3_N"/>
    <property type="match status" value="1"/>
</dbReference>
<sequence>MSFFERSYGLQVNGGSFYAVSGDMNIKQSVADSNSSNVQISRARRSVTGAARYTPYNYSDFARPQGQLISQASSRREAHAETSPKSNTLLPNTSRVTTFDCTPFFQYLPKYDFSGATMSLYPSPRPRLSESLAHSPVSNPDLYSPDRYLPVDLMPHQRVQRENDLLIRLTEECPESTSGYMHPEYTQPTTTINGGTFVSHNSQHQSEKGINTLHSVAALEALNDSADSFPQPRCHPETRTKMLDDLRRWSLEEDTSSRILWLFGPAGAGKSAIMRTLSRQLQNAGQLGGCFFFKRAHPTRGNAKVLFVTIAYQLALGVSWLKAPILQVVEEDPSVVARSIDTQLQKLISEPCRTVRSNKNPLLILIDGLDECEGQDIHQGILRAIRNSFTEHVLPLRFIIASRPEPHIREIFESPAYHGIYRPFNVEQSFDDVKKYFVNEFARIHREHHQTMSTVPLPWPLPDVLHKLVRTSSGYFIYASTIIKFIDDKNYRPTERLAVVMKDQTESDSAYEALDRLYINILSIAPIAQHPQLIPILCTLANFDLPPRVLDKLLELENGDTRLFLRGLHSVYKVPSEEYEEDEYGWDEISVHHASFHDFLGDPKRSQNFYVGGLHHRMDLARSILKLLARGYQEQCIGGLNSRSLPGRPIPFITSLPPSAELLPLIRNVNPDYITEFWPEPLEKMLTWMKKIHPAPEDLIQLWEDYKYMSFIAWTLDPPFMWRPPNEISLPCAHHILSQYPRLLHFLCILMLLRNSSISVTRLLLDISWSDLRSTVCGLRSIIGEDEEMVIDLCNHLRHPSFTGEIFPWPSVSRYIARRSIHIAKEFCTGERKDVGGSWSLMRRHCNWSLQVRLSLPCHELLRDLWSFQSLSQLPKCDAEDIYHILKWLESFPVPRSK</sequence>
<proteinExistence type="predicted"/>
<evidence type="ECO:0000259" key="3">
    <source>
        <dbReference type="PROSITE" id="PS50837"/>
    </source>
</evidence>
<dbReference type="OrthoDB" id="5967843at2759"/>
<feature type="region of interest" description="Disordered" evidence="2">
    <location>
        <begin position="70"/>
        <end position="91"/>
    </location>
</feature>
<evidence type="ECO:0000256" key="1">
    <source>
        <dbReference type="ARBA" id="ARBA00022737"/>
    </source>
</evidence>
<comment type="caution">
    <text evidence="4">The sequence shown here is derived from an EMBL/GenBank/DDBJ whole genome shotgun (WGS) entry which is preliminary data.</text>
</comment>
<dbReference type="PROSITE" id="PS50837">
    <property type="entry name" value="NACHT"/>
    <property type="match status" value="1"/>
</dbReference>
<dbReference type="InterPro" id="IPR027417">
    <property type="entry name" value="P-loop_NTPase"/>
</dbReference>
<evidence type="ECO:0000313" key="5">
    <source>
        <dbReference type="Proteomes" id="UP000772434"/>
    </source>
</evidence>
<accession>A0A9P5UEW5</accession>
<keyword evidence="5" id="KW-1185">Reference proteome</keyword>
<dbReference type="AlphaFoldDB" id="A0A9P5UEW5"/>
<reference evidence="4" key="1">
    <citation type="submission" date="2020-11" db="EMBL/GenBank/DDBJ databases">
        <authorList>
            <consortium name="DOE Joint Genome Institute"/>
            <person name="Ahrendt S."/>
            <person name="Riley R."/>
            <person name="Andreopoulos W."/>
            <person name="Labutti K."/>
            <person name="Pangilinan J."/>
            <person name="Ruiz-Duenas F.J."/>
            <person name="Barrasa J.M."/>
            <person name="Sanchez-Garcia M."/>
            <person name="Camarero S."/>
            <person name="Miyauchi S."/>
            <person name="Serrano A."/>
            <person name="Linde D."/>
            <person name="Babiker R."/>
            <person name="Drula E."/>
            <person name="Ayuso-Fernandez I."/>
            <person name="Pacheco R."/>
            <person name="Padilla G."/>
            <person name="Ferreira P."/>
            <person name="Barriuso J."/>
            <person name="Kellner H."/>
            <person name="Castanera R."/>
            <person name="Alfaro M."/>
            <person name="Ramirez L."/>
            <person name="Pisabarro A.G."/>
            <person name="Kuo A."/>
            <person name="Tritt A."/>
            <person name="Lipzen A."/>
            <person name="He G."/>
            <person name="Yan M."/>
            <person name="Ng V."/>
            <person name="Cullen D."/>
            <person name="Martin F."/>
            <person name="Rosso M.-N."/>
            <person name="Henrissat B."/>
            <person name="Hibbett D."/>
            <person name="Martinez A.T."/>
            <person name="Grigoriev I.V."/>
        </authorList>
    </citation>
    <scope>NUCLEOTIDE SEQUENCE</scope>
    <source>
        <strain evidence="4">AH 40177</strain>
    </source>
</reference>
<keyword evidence="1" id="KW-0677">Repeat</keyword>
<dbReference type="EMBL" id="JADNRY010000003">
    <property type="protein sequence ID" value="KAF9077700.1"/>
    <property type="molecule type" value="Genomic_DNA"/>
</dbReference>
<dbReference type="Proteomes" id="UP000772434">
    <property type="component" value="Unassembled WGS sequence"/>
</dbReference>
<dbReference type="PANTHER" id="PTHR10039:SF17">
    <property type="entry name" value="FUNGAL STAND N-TERMINAL GOODBYE DOMAIN-CONTAINING PROTEIN-RELATED"/>
    <property type="match status" value="1"/>
</dbReference>
<dbReference type="PANTHER" id="PTHR10039">
    <property type="entry name" value="AMELOGENIN"/>
    <property type="match status" value="1"/>
</dbReference>
<evidence type="ECO:0000313" key="4">
    <source>
        <dbReference type="EMBL" id="KAF9077700.1"/>
    </source>
</evidence>